<name>A0A9P0J109_APHGO</name>
<evidence type="ECO:0000313" key="1">
    <source>
        <dbReference type="EMBL" id="CAH1725054.1"/>
    </source>
</evidence>
<keyword evidence="2" id="KW-1185">Reference proteome</keyword>
<dbReference type="Proteomes" id="UP001154329">
    <property type="component" value="Chromosome 2"/>
</dbReference>
<evidence type="ECO:0000313" key="2">
    <source>
        <dbReference type="Proteomes" id="UP001154329"/>
    </source>
</evidence>
<proteinExistence type="predicted"/>
<reference evidence="1" key="1">
    <citation type="submission" date="2022-02" db="EMBL/GenBank/DDBJ databases">
        <authorList>
            <person name="King R."/>
        </authorList>
    </citation>
    <scope>NUCLEOTIDE SEQUENCE</scope>
</reference>
<dbReference type="AlphaFoldDB" id="A0A9P0J109"/>
<sequence>MSSSDENKYCLCKNKKKNKCNNSKQQQPATSFEANYDYSTASTSDFQFEHPSSPEDASCKHIRNMTFLKNAYKNVPAPSEQFLMGVNCAVIKLLQEIEDNQKSCVKTTTNRQASKQRRHKS</sequence>
<accession>A0A9P0J109</accession>
<gene>
    <name evidence="1" type="ORF">APHIGO_LOCUS6227</name>
</gene>
<dbReference type="EMBL" id="OU899035">
    <property type="protein sequence ID" value="CAH1725054.1"/>
    <property type="molecule type" value="Genomic_DNA"/>
</dbReference>
<protein>
    <submittedName>
        <fullName evidence="1">Uncharacterized protein</fullName>
    </submittedName>
</protein>
<reference evidence="1" key="2">
    <citation type="submission" date="2022-10" db="EMBL/GenBank/DDBJ databases">
        <authorList>
            <consortium name="ENA_rothamsted_submissions"/>
            <consortium name="culmorum"/>
            <person name="King R."/>
        </authorList>
    </citation>
    <scope>NUCLEOTIDE SEQUENCE</scope>
</reference>
<organism evidence="1 2">
    <name type="scientific">Aphis gossypii</name>
    <name type="common">Cotton aphid</name>
    <dbReference type="NCBI Taxonomy" id="80765"/>
    <lineage>
        <taxon>Eukaryota</taxon>
        <taxon>Metazoa</taxon>
        <taxon>Ecdysozoa</taxon>
        <taxon>Arthropoda</taxon>
        <taxon>Hexapoda</taxon>
        <taxon>Insecta</taxon>
        <taxon>Pterygota</taxon>
        <taxon>Neoptera</taxon>
        <taxon>Paraneoptera</taxon>
        <taxon>Hemiptera</taxon>
        <taxon>Sternorrhyncha</taxon>
        <taxon>Aphidomorpha</taxon>
        <taxon>Aphidoidea</taxon>
        <taxon>Aphididae</taxon>
        <taxon>Aphidini</taxon>
        <taxon>Aphis</taxon>
        <taxon>Aphis</taxon>
    </lineage>
</organism>